<organism evidence="1">
    <name type="scientific">Bifidobacterium longum subsp. infantis CCUG 52486</name>
    <dbReference type="NCBI Taxonomy" id="537937"/>
    <lineage>
        <taxon>Bacteria</taxon>
        <taxon>Bacillati</taxon>
        <taxon>Actinomycetota</taxon>
        <taxon>Actinomycetes</taxon>
        <taxon>Bifidobacteriales</taxon>
        <taxon>Bifidobacteriaceae</taxon>
        <taxon>Bifidobacterium</taxon>
    </lineage>
</organism>
<dbReference type="HOGENOM" id="CLU_3213050_0_0_11"/>
<dbReference type="EMBL" id="DS990239">
    <property type="protein sequence ID" value="EEQ54878.1"/>
    <property type="molecule type" value="Genomic_DNA"/>
</dbReference>
<reference evidence="1" key="1">
    <citation type="submission" date="2008-08" db="EMBL/GenBank/DDBJ databases">
        <title>Annotation of Bifidobacterium longum subsp. infantis CCUG 52486.</title>
        <authorList>
            <consortium name="The Broad Institute Genome Sequencing Platform"/>
            <person name="Gougoulias C."/>
            <person name="Tuohy K.M."/>
            <person name="Gibson G.R."/>
            <person name="Ward D."/>
            <person name="Mehta T."/>
            <person name="Young S."/>
            <person name="Jaffe D."/>
            <person name="Gnerre S."/>
            <person name="Berlin A."/>
            <person name="Heiman D."/>
            <person name="Hepburn T."/>
            <person name="Shea T."/>
            <person name="Sykes S."/>
            <person name="Alvarado L."/>
            <person name="Kodira C."/>
            <person name="Borodovsky M."/>
            <person name="Lander E."/>
            <person name="Galagan J."/>
            <person name="Nusbaum C."/>
            <person name="Birren B."/>
        </authorList>
    </citation>
    <scope>NUCLEOTIDE SEQUENCE [LARGE SCALE GENOMIC DNA]</scope>
    <source>
        <strain evidence="1">CCUG 52486</strain>
    </source>
</reference>
<gene>
    <name evidence="1" type="ORF">BLIG_00829</name>
</gene>
<proteinExistence type="predicted"/>
<name>C5EA34_BIFLI</name>
<sequence>MYGNARLRLVGWVAHPAFLLGFDAPSLFLELLKERLCSLILYLR</sequence>
<evidence type="ECO:0000313" key="1">
    <source>
        <dbReference type="EMBL" id="EEQ54878.1"/>
    </source>
</evidence>
<protein>
    <submittedName>
        <fullName evidence="1">Uncharacterized protein</fullName>
    </submittedName>
</protein>
<accession>C5EA34</accession>
<dbReference type="Proteomes" id="UP000005084">
    <property type="component" value="Unassembled WGS sequence"/>
</dbReference>
<dbReference type="AlphaFoldDB" id="C5EA34"/>